<dbReference type="Proteomes" id="UP000694287">
    <property type="component" value="Unassembled WGS sequence"/>
</dbReference>
<name>A0ABS6UR47_9PSEU</name>
<feature type="region of interest" description="Disordered" evidence="1">
    <location>
        <begin position="1"/>
        <end position="94"/>
    </location>
</feature>
<evidence type="ECO:0000313" key="3">
    <source>
        <dbReference type="Proteomes" id="UP000694287"/>
    </source>
</evidence>
<protein>
    <submittedName>
        <fullName evidence="2">Uncharacterized protein</fullName>
    </submittedName>
</protein>
<keyword evidence="3" id="KW-1185">Reference proteome</keyword>
<sequence length="94" mass="9451">MSLWSRPTGSGWTDPDGRVSGEDVAGDAALASNRDTGDEHTDLTGDPGSVTGTGRTGEFVGRTAGDDLGHAGETGAERRAEAERGAEAGDGAHP</sequence>
<feature type="compositionally biased region" description="Polar residues" evidence="1">
    <location>
        <begin position="1"/>
        <end position="11"/>
    </location>
</feature>
<evidence type="ECO:0000256" key="1">
    <source>
        <dbReference type="SAM" id="MobiDB-lite"/>
    </source>
</evidence>
<gene>
    <name evidence="2" type="ORF">I4I81_10765</name>
</gene>
<reference evidence="2 3" key="1">
    <citation type="submission" date="2020-11" db="EMBL/GenBank/DDBJ databases">
        <title>Pseudonocardia abyssalis sp. nov. and Pseudonocardia oceani sp. nov., description and phylogenomic analysis of two novel actinomycetes isolated from the deep Southern Ocean.</title>
        <authorList>
            <person name="Parra J."/>
        </authorList>
    </citation>
    <scope>NUCLEOTIDE SEQUENCE [LARGE SCALE GENOMIC DNA]</scope>
    <source>
        <strain evidence="2 3">KRD-168</strain>
    </source>
</reference>
<dbReference type="EMBL" id="JADQDK010000001">
    <property type="protein sequence ID" value="MBW0134738.1"/>
    <property type="molecule type" value="Genomic_DNA"/>
</dbReference>
<comment type="caution">
    <text evidence="2">The sequence shown here is derived from an EMBL/GenBank/DDBJ whole genome shotgun (WGS) entry which is preliminary data.</text>
</comment>
<feature type="compositionally biased region" description="Basic and acidic residues" evidence="1">
    <location>
        <begin position="64"/>
        <end position="94"/>
    </location>
</feature>
<organism evidence="2 3">
    <name type="scientific">Pseudonocardia abyssalis</name>
    <dbReference type="NCBI Taxonomy" id="2792008"/>
    <lineage>
        <taxon>Bacteria</taxon>
        <taxon>Bacillati</taxon>
        <taxon>Actinomycetota</taxon>
        <taxon>Actinomycetes</taxon>
        <taxon>Pseudonocardiales</taxon>
        <taxon>Pseudonocardiaceae</taxon>
        <taxon>Pseudonocardia</taxon>
    </lineage>
</organism>
<proteinExistence type="predicted"/>
<accession>A0ABS6UR47</accession>
<evidence type="ECO:0000313" key="2">
    <source>
        <dbReference type="EMBL" id="MBW0134738.1"/>
    </source>
</evidence>